<evidence type="ECO:0000256" key="1">
    <source>
        <dbReference type="SAM" id="Phobius"/>
    </source>
</evidence>
<evidence type="ECO:0000313" key="4">
    <source>
        <dbReference type="Proteomes" id="UP000521199"/>
    </source>
</evidence>
<feature type="signal peptide" evidence="2">
    <location>
        <begin position="1"/>
        <end position="20"/>
    </location>
</feature>
<evidence type="ECO:0000313" key="3">
    <source>
        <dbReference type="EMBL" id="MBB5208061.1"/>
    </source>
</evidence>
<keyword evidence="2" id="KW-0732">Signal</keyword>
<dbReference type="InterPro" id="IPR025060">
    <property type="entry name" value="DUF3999"/>
</dbReference>
<feature type="chain" id="PRO_5031289514" description="DUF3999 domain-containing protein" evidence="2">
    <location>
        <begin position="21"/>
        <end position="470"/>
    </location>
</feature>
<keyword evidence="1" id="KW-0472">Membrane</keyword>
<reference evidence="3 4" key="1">
    <citation type="submission" date="2020-08" db="EMBL/GenBank/DDBJ databases">
        <title>Genomic Encyclopedia of Type Strains, Phase IV (KMG-IV): sequencing the most valuable type-strain genomes for metagenomic binning, comparative biology and taxonomic classification.</title>
        <authorList>
            <person name="Goeker M."/>
        </authorList>
    </citation>
    <scope>NUCLEOTIDE SEQUENCE [LARGE SCALE GENOMIC DNA]</scope>
    <source>
        <strain evidence="3 4">DSM 24163</strain>
    </source>
</reference>
<accession>A0A7W8D519</accession>
<protein>
    <recommendedName>
        <fullName evidence="5">DUF3999 domain-containing protein</fullName>
    </recommendedName>
</protein>
<evidence type="ECO:0008006" key="5">
    <source>
        <dbReference type="Google" id="ProtNLM"/>
    </source>
</evidence>
<comment type="caution">
    <text evidence="3">The sequence shown here is derived from an EMBL/GenBank/DDBJ whole genome shotgun (WGS) entry which is preliminary data.</text>
</comment>
<keyword evidence="1" id="KW-0812">Transmembrane</keyword>
<evidence type="ECO:0000256" key="2">
    <source>
        <dbReference type="SAM" id="SignalP"/>
    </source>
</evidence>
<organism evidence="3 4">
    <name type="scientific">Chiayiivirga flava</name>
    <dbReference type="NCBI Taxonomy" id="659595"/>
    <lineage>
        <taxon>Bacteria</taxon>
        <taxon>Pseudomonadati</taxon>
        <taxon>Pseudomonadota</taxon>
        <taxon>Gammaproteobacteria</taxon>
        <taxon>Lysobacterales</taxon>
        <taxon>Lysobacteraceae</taxon>
        <taxon>Chiayiivirga</taxon>
    </lineage>
</organism>
<name>A0A7W8D519_9GAMM</name>
<proteinExistence type="predicted"/>
<keyword evidence="1" id="KW-1133">Transmembrane helix</keyword>
<gene>
    <name evidence="3" type="ORF">HNQ52_001590</name>
</gene>
<feature type="transmembrane region" description="Helical" evidence="1">
    <location>
        <begin position="439"/>
        <end position="460"/>
    </location>
</feature>
<sequence>MIGRVTAMLALATLAGAALAQSRADPPPPVPADFARAWPVLGEDSDGLLRFALTPEVYAQLARDDLADIAAFNADDAGIALGPVALVLERPQRSRPPPPVPLPMFAVPRTLREEPGRSLMLVERDTDGRLRRVDDGLAPPAPATTAQDLLLDLSAVDAPVAGLQLEIASEAGRVNARVDVEGSADLSRWHGLVRDQAVVSLNENGVRLERLRLEFAATDLPYLRLRRVDRDADLPLAGVQALRVRRTVVPDPARAAFTLDGTPGGPMAGAFDYTGAGPFPVERIAVQLAERNAVARVIVESRDNPALPWRERARGTAFRLGADDGIGNAPFDIAPVRDRHWRVRTDPAQTRAPALTLAYRPDQFVLLAQGTPPYRIAAGSRRALRPDYPLRVVLAEVQSRRGDGWLPPEATLGASVELSGDAALSPRPQASEPASLRHWLLWGVLLAGAALVIGMVLHLLRNPGDGGAEP</sequence>
<dbReference type="RefSeq" id="WP_183960564.1">
    <property type="nucleotide sequence ID" value="NZ_JACHHP010000002.1"/>
</dbReference>
<keyword evidence="4" id="KW-1185">Reference proteome</keyword>
<dbReference type="EMBL" id="JACHHP010000002">
    <property type="protein sequence ID" value="MBB5208061.1"/>
    <property type="molecule type" value="Genomic_DNA"/>
</dbReference>
<dbReference type="AlphaFoldDB" id="A0A7W8D519"/>
<dbReference type="Pfam" id="PF13163">
    <property type="entry name" value="DUF3999"/>
    <property type="match status" value="1"/>
</dbReference>
<dbReference type="Proteomes" id="UP000521199">
    <property type="component" value="Unassembled WGS sequence"/>
</dbReference>